<keyword evidence="1 8" id="KW-0444">Lipid biosynthesis</keyword>
<evidence type="ECO:0000256" key="5">
    <source>
        <dbReference type="ARBA" id="ARBA00022842"/>
    </source>
</evidence>
<accession>C7MMQ3</accession>
<dbReference type="OrthoDB" id="517356at2"/>
<keyword evidence="4 8" id="KW-0276">Fatty acid metabolism</keyword>
<evidence type="ECO:0000256" key="4">
    <source>
        <dbReference type="ARBA" id="ARBA00022832"/>
    </source>
</evidence>
<keyword evidence="5 8" id="KW-0460">Magnesium</keyword>
<dbReference type="NCBIfam" id="TIGR00516">
    <property type="entry name" value="acpS"/>
    <property type="match status" value="1"/>
</dbReference>
<dbReference type="InterPro" id="IPR037143">
    <property type="entry name" value="4-PPantetheinyl_Trfase_dom_sf"/>
</dbReference>
<dbReference type="InterPro" id="IPR002582">
    <property type="entry name" value="ACPS"/>
</dbReference>
<evidence type="ECO:0000256" key="8">
    <source>
        <dbReference type="HAMAP-Rule" id="MF_00101"/>
    </source>
</evidence>
<dbReference type="SUPFAM" id="SSF56214">
    <property type="entry name" value="4'-phosphopantetheinyl transferase"/>
    <property type="match status" value="1"/>
</dbReference>
<dbReference type="GO" id="GO:0006633">
    <property type="term" value="P:fatty acid biosynthetic process"/>
    <property type="evidence" value="ECO:0007669"/>
    <property type="project" value="UniProtKB-UniRule"/>
</dbReference>
<dbReference type="HAMAP" id="MF_00101">
    <property type="entry name" value="AcpS"/>
    <property type="match status" value="1"/>
</dbReference>
<evidence type="ECO:0000313" key="11">
    <source>
        <dbReference type="Proteomes" id="UP000000954"/>
    </source>
</evidence>
<comment type="subcellular location">
    <subcellularLocation>
        <location evidence="8">Cytoplasm</location>
    </subcellularLocation>
</comment>
<proteinExistence type="inferred from homology"/>
<comment type="cofactor">
    <cofactor evidence="8">
        <name>Mg(2+)</name>
        <dbReference type="ChEBI" id="CHEBI:18420"/>
    </cofactor>
</comment>
<dbReference type="STRING" id="469378.Ccur_04710"/>
<dbReference type="HOGENOM" id="CLU_089696_0_1_11"/>
<sequence>MRSAATPQATAGAVGLGVDLVNIERMQKVIGRSPTFTTRVFTVDERAYCDSTAQPHVHYATRFAAKEAVLKALGTGIAQGIAPADVEVVRLSTGAPKVRLHRRAAELAKHKGVRDIPLSLSYTHLDAVACAMVITDDSQRAQAERVDPMEELMRQFKEARTWLDDIPAPISNQTEALAQ</sequence>
<dbReference type="KEGG" id="ccu:Ccur_04710"/>
<protein>
    <recommendedName>
        <fullName evidence="8">Holo-[acyl-carrier-protein] synthase</fullName>
        <shortName evidence="8">Holo-ACP synthase</shortName>
        <ecNumber evidence="8">2.7.8.7</ecNumber>
    </recommendedName>
    <alternativeName>
        <fullName evidence="8">4'-phosphopantetheinyl transferase AcpS</fullName>
    </alternativeName>
</protein>
<evidence type="ECO:0000256" key="1">
    <source>
        <dbReference type="ARBA" id="ARBA00022516"/>
    </source>
</evidence>
<feature type="domain" description="4'-phosphopantetheinyl transferase" evidence="9">
    <location>
        <begin position="15"/>
        <end position="113"/>
    </location>
</feature>
<keyword evidence="6 8" id="KW-0443">Lipid metabolism</keyword>
<dbReference type="Proteomes" id="UP000000954">
    <property type="component" value="Chromosome"/>
</dbReference>
<dbReference type="Gene3D" id="3.90.470.20">
    <property type="entry name" value="4'-phosphopantetheinyl transferase domain"/>
    <property type="match status" value="1"/>
</dbReference>
<evidence type="ECO:0000256" key="7">
    <source>
        <dbReference type="ARBA" id="ARBA00023160"/>
    </source>
</evidence>
<evidence type="ECO:0000259" key="9">
    <source>
        <dbReference type="Pfam" id="PF01648"/>
    </source>
</evidence>
<dbReference type="GO" id="GO:0008897">
    <property type="term" value="F:holo-[acyl-carrier-protein] synthase activity"/>
    <property type="evidence" value="ECO:0007669"/>
    <property type="project" value="UniProtKB-UniRule"/>
</dbReference>
<keyword evidence="3 8" id="KW-0479">Metal-binding</keyword>
<dbReference type="InterPro" id="IPR004568">
    <property type="entry name" value="Ppantetheine-prot_Trfase_dom"/>
</dbReference>
<reference evidence="10 11" key="1">
    <citation type="journal article" date="2009" name="Stand. Genomic Sci.">
        <title>Complete genome sequence of Cryptobacterium curtum type strain (12-3).</title>
        <authorList>
            <person name="Mavrommatis K."/>
            <person name="Pukall R."/>
            <person name="Rohde C."/>
            <person name="Chen F."/>
            <person name="Sims D."/>
            <person name="Brettin T."/>
            <person name="Kuske C."/>
            <person name="Detter J.C."/>
            <person name="Han C."/>
            <person name="Lapidus A."/>
            <person name="Copeland A."/>
            <person name="Glavina Del Rio T."/>
            <person name="Nolan M."/>
            <person name="Lucas S."/>
            <person name="Tice H."/>
            <person name="Cheng J.F."/>
            <person name="Bruce D."/>
            <person name="Goodwin L."/>
            <person name="Pitluck S."/>
            <person name="Ovchinnikova G."/>
            <person name="Pati A."/>
            <person name="Ivanova N."/>
            <person name="Chen A."/>
            <person name="Palaniappan K."/>
            <person name="Chain P."/>
            <person name="D'haeseleer P."/>
            <person name="Goker M."/>
            <person name="Bristow J."/>
            <person name="Eisen J.A."/>
            <person name="Markowitz V."/>
            <person name="Hugenholtz P."/>
            <person name="Rohde M."/>
            <person name="Klenk H.P."/>
            <person name="Kyrpides N.C."/>
        </authorList>
    </citation>
    <scope>NUCLEOTIDE SEQUENCE [LARGE SCALE GENOMIC DNA]</scope>
    <source>
        <strain evidence="11">ATCC 700683 / DSM 15641 / 12-3</strain>
    </source>
</reference>
<comment type="catalytic activity">
    <reaction evidence="8">
        <text>apo-[ACP] + CoA = holo-[ACP] + adenosine 3',5'-bisphosphate + H(+)</text>
        <dbReference type="Rhea" id="RHEA:12068"/>
        <dbReference type="Rhea" id="RHEA-COMP:9685"/>
        <dbReference type="Rhea" id="RHEA-COMP:9690"/>
        <dbReference type="ChEBI" id="CHEBI:15378"/>
        <dbReference type="ChEBI" id="CHEBI:29999"/>
        <dbReference type="ChEBI" id="CHEBI:57287"/>
        <dbReference type="ChEBI" id="CHEBI:58343"/>
        <dbReference type="ChEBI" id="CHEBI:64479"/>
        <dbReference type="EC" id="2.7.8.7"/>
    </reaction>
</comment>
<keyword evidence="8" id="KW-0963">Cytoplasm</keyword>
<name>C7MMQ3_CRYCD</name>
<dbReference type="AlphaFoldDB" id="C7MMQ3"/>
<dbReference type="NCBIfam" id="TIGR00556">
    <property type="entry name" value="pantethn_trn"/>
    <property type="match status" value="1"/>
</dbReference>
<organism evidence="10 11">
    <name type="scientific">Cryptobacterium curtum (strain ATCC 700683 / DSM 15641 / CCUG 43107 / 12-3)</name>
    <dbReference type="NCBI Taxonomy" id="469378"/>
    <lineage>
        <taxon>Bacteria</taxon>
        <taxon>Bacillati</taxon>
        <taxon>Actinomycetota</taxon>
        <taxon>Coriobacteriia</taxon>
        <taxon>Eggerthellales</taxon>
        <taxon>Eggerthellaceae</taxon>
        <taxon>Cryptobacterium</taxon>
    </lineage>
</organism>
<evidence type="ECO:0000313" key="10">
    <source>
        <dbReference type="EMBL" id="ACU94193.1"/>
    </source>
</evidence>
<feature type="binding site" evidence="8">
    <location>
        <position position="67"/>
    </location>
    <ligand>
        <name>Mg(2+)</name>
        <dbReference type="ChEBI" id="CHEBI:18420"/>
    </ligand>
</feature>
<evidence type="ECO:0000256" key="6">
    <source>
        <dbReference type="ARBA" id="ARBA00023098"/>
    </source>
</evidence>
<dbReference type="EC" id="2.7.8.7" evidence="8"/>
<dbReference type="EMBL" id="CP001682">
    <property type="protein sequence ID" value="ACU94193.1"/>
    <property type="molecule type" value="Genomic_DNA"/>
</dbReference>
<keyword evidence="11" id="KW-1185">Reference proteome</keyword>
<comment type="function">
    <text evidence="8">Transfers the 4'-phosphopantetheine moiety from coenzyme A to a Ser of acyl-carrier-protein.</text>
</comment>
<dbReference type="Pfam" id="PF01648">
    <property type="entry name" value="ACPS"/>
    <property type="match status" value="1"/>
</dbReference>
<keyword evidence="7 8" id="KW-0275">Fatty acid biosynthesis</keyword>
<evidence type="ECO:0000256" key="2">
    <source>
        <dbReference type="ARBA" id="ARBA00022679"/>
    </source>
</evidence>
<evidence type="ECO:0000256" key="3">
    <source>
        <dbReference type="ARBA" id="ARBA00022723"/>
    </source>
</evidence>
<dbReference type="GO" id="GO:0005737">
    <property type="term" value="C:cytoplasm"/>
    <property type="evidence" value="ECO:0007669"/>
    <property type="project" value="UniProtKB-SubCell"/>
</dbReference>
<feature type="binding site" evidence="8">
    <location>
        <position position="19"/>
    </location>
    <ligand>
        <name>Mg(2+)</name>
        <dbReference type="ChEBI" id="CHEBI:18420"/>
    </ligand>
</feature>
<keyword evidence="2 8" id="KW-0808">Transferase</keyword>
<gene>
    <name evidence="8" type="primary">acpS</name>
    <name evidence="10" type="ordered locus">Ccur_04710</name>
</gene>
<dbReference type="GO" id="GO:0000287">
    <property type="term" value="F:magnesium ion binding"/>
    <property type="evidence" value="ECO:0007669"/>
    <property type="project" value="UniProtKB-UniRule"/>
</dbReference>
<dbReference type="eggNOG" id="COG0736">
    <property type="taxonomic scope" value="Bacteria"/>
</dbReference>
<dbReference type="InterPro" id="IPR008278">
    <property type="entry name" value="4-PPantetheinyl_Trfase_dom"/>
</dbReference>
<comment type="similarity">
    <text evidence="8">Belongs to the P-Pant transferase superfamily. AcpS family.</text>
</comment>